<organism evidence="2 3">
    <name type="scientific">Pleomorphomonas carboxyditropha</name>
    <dbReference type="NCBI Taxonomy" id="2023338"/>
    <lineage>
        <taxon>Bacteria</taxon>
        <taxon>Pseudomonadati</taxon>
        <taxon>Pseudomonadota</taxon>
        <taxon>Alphaproteobacteria</taxon>
        <taxon>Hyphomicrobiales</taxon>
        <taxon>Pleomorphomonadaceae</taxon>
        <taxon>Pleomorphomonas</taxon>
    </lineage>
</organism>
<dbReference type="EMBL" id="NQVN01000009">
    <property type="protein sequence ID" value="PIO98596.1"/>
    <property type="molecule type" value="Genomic_DNA"/>
</dbReference>
<feature type="transmembrane region" description="Helical" evidence="1">
    <location>
        <begin position="6"/>
        <end position="26"/>
    </location>
</feature>
<sequence>MDELMRYWPVVVFVAGLALTIAGWAIRKGLASQDELRAEAGTRAKADAEIDERLSRLETEMDHIPNKESLHRVDLTLTELRGEIQVLTERLKPVAAISDRLQEFLIEQAKR</sequence>
<gene>
    <name evidence="2" type="ORF">CJ014_14860</name>
</gene>
<evidence type="ECO:0000256" key="1">
    <source>
        <dbReference type="SAM" id="Phobius"/>
    </source>
</evidence>
<evidence type="ECO:0000313" key="2">
    <source>
        <dbReference type="EMBL" id="PIO98596.1"/>
    </source>
</evidence>
<evidence type="ECO:0008006" key="4">
    <source>
        <dbReference type="Google" id="ProtNLM"/>
    </source>
</evidence>
<name>A0A2G9WV56_9HYPH</name>
<comment type="caution">
    <text evidence="2">The sequence shown here is derived from an EMBL/GenBank/DDBJ whole genome shotgun (WGS) entry which is preliminary data.</text>
</comment>
<proteinExistence type="predicted"/>
<dbReference type="RefSeq" id="WP_100081271.1">
    <property type="nucleotide sequence ID" value="NZ_NQVN01000009.1"/>
</dbReference>
<dbReference type="OrthoDB" id="7857886at2"/>
<evidence type="ECO:0000313" key="3">
    <source>
        <dbReference type="Proteomes" id="UP000231070"/>
    </source>
</evidence>
<dbReference type="InterPro" id="IPR020269">
    <property type="entry name" value="Phage_Mu_Releasin"/>
</dbReference>
<keyword evidence="1" id="KW-1133">Transmembrane helix</keyword>
<protein>
    <recommendedName>
        <fullName evidence="4">DUF2730 domain-containing protein</fullName>
    </recommendedName>
</protein>
<dbReference type="Proteomes" id="UP000231070">
    <property type="component" value="Unassembled WGS sequence"/>
</dbReference>
<accession>A0A2G9WV56</accession>
<keyword evidence="3" id="KW-1185">Reference proteome</keyword>
<dbReference type="Pfam" id="PF10805">
    <property type="entry name" value="DUF2730"/>
    <property type="match status" value="1"/>
</dbReference>
<keyword evidence="1" id="KW-0812">Transmembrane</keyword>
<dbReference type="AlphaFoldDB" id="A0A2G9WV56"/>
<reference evidence="2 3" key="1">
    <citation type="submission" date="2017-08" db="EMBL/GenBank/DDBJ databases">
        <title>Pleomorphomonas carboxidotrophicus sp. nov., a new mesophilic hydrogenogenic carboxidotroph.</title>
        <authorList>
            <person name="Esquivel-Elizondo S."/>
            <person name="Krajmalnik-Brown R."/>
            <person name="Maldonado J."/>
        </authorList>
    </citation>
    <scope>NUCLEOTIDE SEQUENCE [LARGE SCALE GENOMIC DNA]</scope>
    <source>
        <strain evidence="2 3">SVCO-16</strain>
    </source>
</reference>
<keyword evidence="1" id="KW-0472">Membrane</keyword>